<gene>
    <name evidence="2" type="ORF">AKSOIL_0346</name>
</gene>
<evidence type="ECO:0000259" key="1">
    <source>
        <dbReference type="Pfam" id="PF01243"/>
    </source>
</evidence>
<feature type="domain" description="Pyridoxamine 5'-phosphate oxidase N-terminal" evidence="1">
    <location>
        <begin position="18"/>
        <end position="124"/>
    </location>
</feature>
<dbReference type="InterPro" id="IPR011576">
    <property type="entry name" value="Pyridox_Oxase_N"/>
</dbReference>
<dbReference type="Pfam" id="PF01243">
    <property type="entry name" value="PNPOx_N"/>
    <property type="match status" value="1"/>
</dbReference>
<dbReference type="SUPFAM" id="SSF50475">
    <property type="entry name" value="FMN-binding split barrel"/>
    <property type="match status" value="1"/>
</dbReference>
<protein>
    <recommendedName>
        <fullName evidence="1">Pyridoxamine 5'-phosphate oxidase N-terminal domain-containing protein</fullName>
    </recommendedName>
</protein>
<organism evidence="2">
    <name type="scientific">uncultured bacterium Ak20-3</name>
    <dbReference type="NCBI Taxonomy" id="798570"/>
    <lineage>
        <taxon>Bacteria</taxon>
        <taxon>environmental samples</taxon>
    </lineage>
</organism>
<accession>D9MX77</accession>
<dbReference type="InterPro" id="IPR012349">
    <property type="entry name" value="Split_barrel_FMN-bd"/>
</dbReference>
<evidence type="ECO:0000313" key="2">
    <source>
        <dbReference type="EMBL" id="ADI87854.1"/>
    </source>
</evidence>
<dbReference type="Gene3D" id="2.30.110.10">
    <property type="entry name" value="Electron Transport, Fmn-binding Protein, Chain A"/>
    <property type="match status" value="1"/>
</dbReference>
<sequence length="174" mass="20489">MPKLPEQIAQIIEKEYQFPDKILIGQVATLCSEGPWVRSLRVYGIEDKLGLIFLTHNGSRKWKQLEARGVLSLCLVHPEYAYQLSARCQVQVLSQNGNEELFQKYWKMVRDDVKATYYEKSPSSFESVPQTLGIIVAIPEYWESLHLENDYPQSQRYTYEKQKDRWHETRIPLH</sequence>
<dbReference type="AlphaFoldDB" id="D9MX77"/>
<dbReference type="EMBL" id="HM537013">
    <property type="protein sequence ID" value="ADI87854.1"/>
    <property type="molecule type" value="Genomic_DNA"/>
</dbReference>
<name>D9MX77_9BACT</name>
<proteinExistence type="predicted"/>
<reference evidence="2" key="1">
    <citation type="journal article" date="2010" name="Appl. Environ. Microbiol.">
        <title>Novel florfenicol and chloramphenicol resistance gene discovered in Alaskan soil by using functional metagenomics.</title>
        <authorList>
            <person name="Lang K.S."/>
            <person name="Anderson J.M."/>
            <person name="Schwarz S."/>
            <person name="Williamson L."/>
            <person name="Handelsman J."/>
            <person name="Singer R.S."/>
        </authorList>
    </citation>
    <scope>NUCLEOTIDE SEQUENCE</scope>
</reference>